<dbReference type="PROSITE" id="PS51462">
    <property type="entry name" value="NUDIX"/>
    <property type="match status" value="1"/>
</dbReference>
<evidence type="ECO:0000259" key="1">
    <source>
        <dbReference type="PROSITE" id="PS51462"/>
    </source>
</evidence>
<evidence type="ECO:0000313" key="2">
    <source>
        <dbReference type="EMBL" id="MEF2255741.1"/>
    </source>
</evidence>
<keyword evidence="3" id="KW-1185">Reference proteome</keyword>
<dbReference type="InterPro" id="IPR000086">
    <property type="entry name" value="NUDIX_hydrolase_dom"/>
</dbReference>
<dbReference type="Gene3D" id="3.90.79.10">
    <property type="entry name" value="Nucleoside Triphosphate Pyrophosphohydrolase"/>
    <property type="match status" value="1"/>
</dbReference>
<dbReference type="InterPro" id="IPR015797">
    <property type="entry name" value="NUDIX_hydrolase-like_dom_sf"/>
</dbReference>
<proteinExistence type="predicted"/>
<dbReference type="RefSeq" id="WP_331791937.1">
    <property type="nucleotide sequence ID" value="NZ_BAAAUO010000001.1"/>
</dbReference>
<gene>
    <name evidence="2" type="ORF">V2V91_11450</name>
</gene>
<dbReference type="PANTHER" id="PTHR21340">
    <property type="entry name" value="DIADENOSINE 5,5-P1,P4-TETRAPHOSPHATE PYROPHOSPHOHYDROLASE MUTT"/>
    <property type="match status" value="1"/>
</dbReference>
<sequence>MPVTSAGLLAYRPAATASDGGAVFEVLIAHMGGPFWQRKDAGAWTIPKGEYDPAEESPLQAARREFREELGIEPPDGPVIELGSFAASRKTISVFAIDGSGLEVSHPLFGEFELEWPPRSGRMASFPEVDRVEWMPPAIAAGKLTASQRPALAALAGALSGRGVS</sequence>
<organism evidence="2 3">
    <name type="scientific">Microbacterium schleiferi</name>
    <dbReference type="NCBI Taxonomy" id="69362"/>
    <lineage>
        <taxon>Bacteria</taxon>
        <taxon>Bacillati</taxon>
        <taxon>Actinomycetota</taxon>
        <taxon>Actinomycetes</taxon>
        <taxon>Micrococcales</taxon>
        <taxon>Microbacteriaceae</taxon>
        <taxon>Microbacterium</taxon>
    </lineage>
</organism>
<dbReference type="SUPFAM" id="SSF55811">
    <property type="entry name" value="Nudix"/>
    <property type="match status" value="1"/>
</dbReference>
<dbReference type="EMBL" id="JAZHOV010000006">
    <property type="protein sequence ID" value="MEF2255741.1"/>
    <property type="molecule type" value="Genomic_DNA"/>
</dbReference>
<evidence type="ECO:0000313" key="3">
    <source>
        <dbReference type="Proteomes" id="UP001351900"/>
    </source>
</evidence>
<dbReference type="Proteomes" id="UP001351900">
    <property type="component" value="Unassembled WGS sequence"/>
</dbReference>
<protein>
    <submittedName>
        <fullName evidence="2">NUDIX domain-containing protein</fullName>
    </submittedName>
</protein>
<feature type="domain" description="Nudix hydrolase" evidence="1">
    <location>
        <begin position="1"/>
        <end position="158"/>
    </location>
</feature>
<name>A0ABU7V7T1_9MICO</name>
<dbReference type="InterPro" id="IPR051325">
    <property type="entry name" value="Nudix_hydrolase_domain"/>
</dbReference>
<comment type="caution">
    <text evidence="2">The sequence shown here is derived from an EMBL/GenBank/DDBJ whole genome shotgun (WGS) entry which is preliminary data.</text>
</comment>
<dbReference type="Pfam" id="PF00293">
    <property type="entry name" value="NUDIX"/>
    <property type="match status" value="1"/>
</dbReference>
<dbReference type="PANTHER" id="PTHR21340:SF7">
    <property type="entry name" value="NUDIX HYDROLASE DOMAIN-CONTAINING PROTEIN"/>
    <property type="match status" value="1"/>
</dbReference>
<reference evidence="2 3" key="1">
    <citation type="submission" date="2024-01" db="EMBL/GenBank/DDBJ databases">
        <title>the genome sequence of strain Microbacterium schleiferi NBRC 15075.</title>
        <authorList>
            <person name="Ding Y."/>
            <person name="Zhang G."/>
        </authorList>
    </citation>
    <scope>NUCLEOTIDE SEQUENCE [LARGE SCALE GENOMIC DNA]</scope>
    <source>
        <strain evidence="2 3">NBRC 15075</strain>
    </source>
</reference>
<accession>A0ABU7V7T1</accession>